<keyword evidence="1" id="KW-1133">Transmembrane helix</keyword>
<evidence type="ECO:0000256" key="1">
    <source>
        <dbReference type="SAM" id="Phobius"/>
    </source>
</evidence>
<dbReference type="KEGG" id="vpo:Kpol_251p5"/>
<gene>
    <name evidence="2" type="ORF">Kpol_251p5</name>
</gene>
<dbReference type="GeneID" id="5542474"/>
<feature type="transmembrane region" description="Helical" evidence="1">
    <location>
        <begin position="55"/>
        <end position="77"/>
    </location>
</feature>
<reference evidence="2 3" key="1">
    <citation type="journal article" date="2007" name="Proc. Natl. Acad. Sci. U.S.A.">
        <title>Independent sorting-out of thousands of duplicated gene pairs in two yeast species descended from a whole-genome duplication.</title>
        <authorList>
            <person name="Scannell D.R."/>
            <person name="Frank A.C."/>
            <person name="Conant G.C."/>
            <person name="Byrne K.P."/>
            <person name="Woolfit M."/>
            <person name="Wolfe K.H."/>
        </authorList>
    </citation>
    <scope>NUCLEOTIDE SEQUENCE [LARGE SCALE GENOMIC DNA]</scope>
    <source>
        <strain evidence="3">ATCC 22028 / DSM 70294 / BCRC 21397 / CBS 2163 / NBRC 10782 / NRRL Y-8283 / UCD 57-17</strain>
    </source>
</reference>
<organism evidence="3">
    <name type="scientific">Vanderwaltozyma polyspora (strain ATCC 22028 / DSM 70294 / BCRC 21397 / CBS 2163 / NBRC 10782 / NRRL Y-8283 / UCD 57-17)</name>
    <name type="common">Kluyveromyces polysporus</name>
    <dbReference type="NCBI Taxonomy" id="436907"/>
    <lineage>
        <taxon>Eukaryota</taxon>
        <taxon>Fungi</taxon>
        <taxon>Dikarya</taxon>
        <taxon>Ascomycota</taxon>
        <taxon>Saccharomycotina</taxon>
        <taxon>Saccharomycetes</taxon>
        <taxon>Saccharomycetales</taxon>
        <taxon>Saccharomycetaceae</taxon>
        <taxon>Vanderwaltozyma</taxon>
    </lineage>
</organism>
<dbReference type="RefSeq" id="XP_001642333.1">
    <property type="nucleotide sequence ID" value="XM_001642283.1"/>
</dbReference>
<dbReference type="eggNOG" id="ENOG502S91C">
    <property type="taxonomic scope" value="Eukaryota"/>
</dbReference>
<dbReference type="OrthoDB" id="4065448at2759"/>
<dbReference type="PhylomeDB" id="A7TTD4"/>
<evidence type="ECO:0000313" key="2">
    <source>
        <dbReference type="EMBL" id="EDO14475.1"/>
    </source>
</evidence>
<accession>A7TTD4</accession>
<proteinExistence type="predicted"/>
<dbReference type="AlphaFoldDB" id="A7TTD4"/>
<evidence type="ECO:0000313" key="3">
    <source>
        <dbReference type="Proteomes" id="UP000000267"/>
    </source>
</evidence>
<name>A7TTD4_VANPO</name>
<dbReference type="Proteomes" id="UP000000267">
    <property type="component" value="Unassembled WGS sequence"/>
</dbReference>
<keyword evidence="1" id="KW-0812">Transmembrane</keyword>
<sequence length="78" mass="9410">MVHSSFNYVETIKERKEKQGETETLKEKAEDMAENVYWAYYVHLPFYVMTEGDSFWLHVFFLLIFSMGLFGVLKWFLL</sequence>
<dbReference type="FunCoup" id="A7TTD4">
    <property type="interactions" value="6"/>
</dbReference>
<keyword evidence="1" id="KW-0472">Membrane</keyword>
<protein>
    <submittedName>
        <fullName evidence="2">Uncharacterized protein</fullName>
    </submittedName>
</protein>
<dbReference type="HOGENOM" id="CLU_176405_0_0_1"/>
<dbReference type="OMA" id="YYVHLPF"/>
<dbReference type="InParanoid" id="A7TTD4"/>
<dbReference type="EMBL" id="DS480560">
    <property type="protein sequence ID" value="EDO14475.1"/>
    <property type="molecule type" value="Genomic_DNA"/>
</dbReference>
<keyword evidence="3" id="KW-1185">Reference proteome</keyword>